<reference evidence="1" key="1">
    <citation type="submission" date="2015-09" db="EMBL/GenBank/DDBJ databases">
        <authorList>
            <person name="Jackson K.R."/>
            <person name="Lunt B.L."/>
            <person name="Fisher J.N.B."/>
            <person name="Gardner A.V."/>
            <person name="Bailey M.E."/>
            <person name="Deus L.M."/>
            <person name="Earl A.S."/>
            <person name="Gibby P.D."/>
            <person name="Hartmann K.A."/>
            <person name="Liu J.E."/>
            <person name="Manci A.M."/>
            <person name="Nielsen D.A."/>
            <person name="Solomon M.B."/>
            <person name="Breakwell D.P."/>
            <person name="Burnett S.H."/>
            <person name="Grose J.H."/>
        </authorList>
    </citation>
    <scope>NUCLEOTIDE SEQUENCE</scope>
    <source>
        <strain evidence="1">7805</strain>
    </source>
</reference>
<dbReference type="RefSeq" id="WP_254033315.1">
    <property type="nucleotide sequence ID" value="NZ_JBIIEP010000057.1"/>
</dbReference>
<dbReference type="EMBL" id="LO018304">
    <property type="protein sequence ID" value="CUM61793.1"/>
    <property type="molecule type" value="Genomic_DNA"/>
</dbReference>
<dbReference type="Gene3D" id="1.10.1220.10">
    <property type="entry name" value="Met repressor-like"/>
    <property type="match status" value="1"/>
</dbReference>
<organism evidence="1">
    <name type="scientific">Planktothrix agardhii</name>
    <name type="common">Oscillatoria agardhii</name>
    <dbReference type="NCBI Taxonomy" id="1160"/>
    <lineage>
        <taxon>Bacteria</taxon>
        <taxon>Bacillati</taxon>
        <taxon>Cyanobacteriota</taxon>
        <taxon>Cyanophyceae</taxon>
        <taxon>Oscillatoriophycideae</taxon>
        <taxon>Oscillatoriales</taxon>
        <taxon>Microcoleaceae</taxon>
        <taxon>Planktothrix</taxon>
    </lineage>
</organism>
<dbReference type="GO" id="GO:0006355">
    <property type="term" value="P:regulation of DNA-templated transcription"/>
    <property type="evidence" value="ECO:0007669"/>
    <property type="project" value="InterPro"/>
</dbReference>
<dbReference type="InterPro" id="IPR013321">
    <property type="entry name" value="Arc_rbn_hlx_hlx"/>
</dbReference>
<protein>
    <submittedName>
        <fullName evidence="1">Uncharacterized protein</fullName>
    </submittedName>
</protein>
<accession>A0A1J1JM36</accession>
<sequence length="82" mass="9659">MEPEYDLSKMKKRPNPFAKQLKKQVTISLGIDVIEYFETMAQEKGISSQELINLYLQDCVVSLTGRQTRLKTRQYKECNDLW</sequence>
<proteinExistence type="predicted"/>
<name>A0A1J1JM36_PLAAG</name>
<dbReference type="AlphaFoldDB" id="A0A1J1JM36"/>
<evidence type="ECO:0000313" key="1">
    <source>
        <dbReference type="EMBL" id="CUM61793.1"/>
    </source>
</evidence>
<gene>
    <name evidence="1" type="ORF">PLAM_3827</name>
</gene>